<organism evidence="2 3">
    <name type="scientific">Carpinus fangiana</name>
    <dbReference type="NCBI Taxonomy" id="176857"/>
    <lineage>
        <taxon>Eukaryota</taxon>
        <taxon>Viridiplantae</taxon>
        <taxon>Streptophyta</taxon>
        <taxon>Embryophyta</taxon>
        <taxon>Tracheophyta</taxon>
        <taxon>Spermatophyta</taxon>
        <taxon>Magnoliopsida</taxon>
        <taxon>eudicotyledons</taxon>
        <taxon>Gunneridae</taxon>
        <taxon>Pentapetalae</taxon>
        <taxon>rosids</taxon>
        <taxon>fabids</taxon>
        <taxon>Fagales</taxon>
        <taxon>Betulaceae</taxon>
        <taxon>Carpinus</taxon>
    </lineage>
</organism>
<dbReference type="EMBL" id="VIBQ01000017">
    <property type="protein sequence ID" value="KAB8360848.1"/>
    <property type="molecule type" value="Genomic_DNA"/>
</dbReference>
<evidence type="ECO:0000313" key="3">
    <source>
        <dbReference type="Proteomes" id="UP000327013"/>
    </source>
</evidence>
<dbReference type="AlphaFoldDB" id="A0A5N6KYE6"/>
<reference evidence="2 3" key="1">
    <citation type="submission" date="2019-06" db="EMBL/GenBank/DDBJ databases">
        <title>A chromosomal-level reference genome of Carpinus fangiana (Coryloideae, Betulaceae).</title>
        <authorList>
            <person name="Yang X."/>
            <person name="Wang Z."/>
            <person name="Zhang L."/>
            <person name="Hao G."/>
            <person name="Liu J."/>
            <person name="Yang Y."/>
        </authorList>
    </citation>
    <scope>NUCLEOTIDE SEQUENCE [LARGE SCALE GENOMIC DNA]</scope>
    <source>
        <strain evidence="2">Cfa_2016G</strain>
        <tissue evidence="2">Leaf</tissue>
    </source>
</reference>
<comment type="caution">
    <text evidence="2">The sequence shown here is derived from an EMBL/GenBank/DDBJ whole genome shotgun (WGS) entry which is preliminary data.</text>
</comment>
<name>A0A5N6KYE6_9ROSI</name>
<feature type="region of interest" description="Disordered" evidence="1">
    <location>
        <begin position="143"/>
        <end position="178"/>
    </location>
</feature>
<evidence type="ECO:0000256" key="1">
    <source>
        <dbReference type="SAM" id="MobiDB-lite"/>
    </source>
</evidence>
<sequence>MSGSRNSRAAKILTASHGSAALEEDGGGGAGTVCTRNTDLASCRPWASDWAGDDLIRHSSHPLGVRAMPVGCSTRQVGSPTAADQLPNPIGTPLDLRLNRKRYLICVGRPPQLSANAWPAWPDVAELRPFDCGRAQAGCGGVRQETESIDINDRANNQHGSATPRHQMRAPPSKLLAR</sequence>
<gene>
    <name evidence="2" type="ORF">FH972_024582</name>
</gene>
<evidence type="ECO:0000313" key="2">
    <source>
        <dbReference type="EMBL" id="KAB8360848.1"/>
    </source>
</evidence>
<keyword evidence="3" id="KW-1185">Reference proteome</keyword>
<accession>A0A5N6KYE6</accession>
<proteinExistence type="predicted"/>
<dbReference type="Proteomes" id="UP000327013">
    <property type="component" value="Unassembled WGS sequence"/>
</dbReference>
<protein>
    <submittedName>
        <fullName evidence="2">Uncharacterized protein</fullName>
    </submittedName>
</protein>